<feature type="domain" description="WRKY" evidence="7">
    <location>
        <begin position="126"/>
        <end position="189"/>
    </location>
</feature>
<dbReference type="EMBL" id="CM009302">
    <property type="protein sequence ID" value="PNT07507.1"/>
    <property type="molecule type" value="Genomic_DNA"/>
</dbReference>
<protein>
    <recommendedName>
        <fullName evidence="7">WRKY domain-containing protein</fullName>
    </recommendedName>
</protein>
<reference evidence="8 9" key="1">
    <citation type="journal article" date="2006" name="Science">
        <title>The genome of black cottonwood, Populus trichocarpa (Torr. &amp; Gray).</title>
        <authorList>
            <person name="Tuskan G.A."/>
            <person name="Difazio S."/>
            <person name="Jansson S."/>
            <person name="Bohlmann J."/>
            <person name="Grigoriev I."/>
            <person name="Hellsten U."/>
            <person name="Putnam N."/>
            <person name="Ralph S."/>
            <person name="Rombauts S."/>
            <person name="Salamov A."/>
            <person name="Schein J."/>
            <person name="Sterck L."/>
            <person name="Aerts A."/>
            <person name="Bhalerao R.R."/>
            <person name="Bhalerao R.P."/>
            <person name="Blaudez D."/>
            <person name="Boerjan W."/>
            <person name="Brun A."/>
            <person name="Brunner A."/>
            <person name="Busov V."/>
            <person name="Campbell M."/>
            <person name="Carlson J."/>
            <person name="Chalot M."/>
            <person name="Chapman J."/>
            <person name="Chen G.L."/>
            <person name="Cooper D."/>
            <person name="Coutinho P.M."/>
            <person name="Couturier J."/>
            <person name="Covert S."/>
            <person name="Cronk Q."/>
            <person name="Cunningham R."/>
            <person name="Davis J."/>
            <person name="Degroeve S."/>
            <person name="Dejardin A."/>
            <person name="Depamphilis C."/>
            <person name="Detter J."/>
            <person name="Dirks B."/>
            <person name="Dubchak I."/>
            <person name="Duplessis S."/>
            <person name="Ehlting J."/>
            <person name="Ellis B."/>
            <person name="Gendler K."/>
            <person name="Goodstein D."/>
            <person name="Gribskov M."/>
            <person name="Grimwood J."/>
            <person name="Groover A."/>
            <person name="Gunter L."/>
            <person name="Hamberger B."/>
            <person name="Heinze B."/>
            <person name="Helariutta Y."/>
            <person name="Henrissat B."/>
            <person name="Holligan D."/>
            <person name="Holt R."/>
            <person name="Huang W."/>
            <person name="Islam-Faridi N."/>
            <person name="Jones S."/>
            <person name="Jones-Rhoades M."/>
            <person name="Jorgensen R."/>
            <person name="Joshi C."/>
            <person name="Kangasjarvi J."/>
            <person name="Karlsson J."/>
            <person name="Kelleher C."/>
            <person name="Kirkpatrick R."/>
            <person name="Kirst M."/>
            <person name="Kohler A."/>
            <person name="Kalluri U."/>
            <person name="Larimer F."/>
            <person name="Leebens-Mack J."/>
            <person name="Leple J.C."/>
            <person name="Locascio P."/>
            <person name="Lou Y."/>
            <person name="Lucas S."/>
            <person name="Martin F."/>
            <person name="Montanini B."/>
            <person name="Napoli C."/>
            <person name="Nelson D.R."/>
            <person name="Nelson C."/>
            <person name="Nieminen K."/>
            <person name="Nilsson O."/>
            <person name="Pereda V."/>
            <person name="Peter G."/>
            <person name="Philippe R."/>
            <person name="Pilate G."/>
            <person name="Poliakov A."/>
            <person name="Razumovskaya J."/>
            <person name="Richardson P."/>
            <person name="Rinaldi C."/>
            <person name="Ritland K."/>
            <person name="Rouze P."/>
            <person name="Ryaboy D."/>
            <person name="Schmutz J."/>
            <person name="Schrader J."/>
            <person name="Segerman B."/>
            <person name="Shin H."/>
            <person name="Siddiqui A."/>
            <person name="Sterky F."/>
            <person name="Terry A."/>
            <person name="Tsai C.J."/>
            <person name="Uberbacher E."/>
            <person name="Unneberg P."/>
            <person name="Vahala J."/>
            <person name="Wall K."/>
            <person name="Wessler S."/>
            <person name="Yang G."/>
            <person name="Yin T."/>
            <person name="Douglas C."/>
            <person name="Marra M."/>
            <person name="Sandberg G."/>
            <person name="Van de Peer Y."/>
            <person name="Rokhsar D."/>
        </authorList>
    </citation>
    <scope>NUCLEOTIDE SEQUENCE [LARGE SCALE GENOMIC DNA]</scope>
    <source>
        <strain evidence="9">cv. Nisqually</strain>
    </source>
</reference>
<dbReference type="PROSITE" id="PS50811">
    <property type="entry name" value="WRKY"/>
    <property type="match status" value="1"/>
</dbReference>
<dbReference type="GO" id="GO:0005634">
    <property type="term" value="C:nucleus"/>
    <property type="evidence" value="ECO:0000318"/>
    <property type="project" value="GO_Central"/>
</dbReference>
<evidence type="ECO:0000256" key="2">
    <source>
        <dbReference type="ARBA" id="ARBA00023015"/>
    </source>
</evidence>
<organism evidence="8 9">
    <name type="scientific">Populus trichocarpa</name>
    <name type="common">Western balsam poplar</name>
    <name type="synonym">Populus balsamifera subsp. trichocarpa</name>
    <dbReference type="NCBI Taxonomy" id="3694"/>
    <lineage>
        <taxon>Eukaryota</taxon>
        <taxon>Viridiplantae</taxon>
        <taxon>Streptophyta</taxon>
        <taxon>Embryophyta</taxon>
        <taxon>Tracheophyta</taxon>
        <taxon>Spermatophyta</taxon>
        <taxon>Magnoliopsida</taxon>
        <taxon>eudicotyledons</taxon>
        <taxon>Gunneridae</taxon>
        <taxon>Pentapetalae</taxon>
        <taxon>rosids</taxon>
        <taxon>fabids</taxon>
        <taxon>Malpighiales</taxon>
        <taxon>Salicaceae</taxon>
        <taxon>Saliceae</taxon>
        <taxon>Populus</taxon>
    </lineage>
</organism>
<dbReference type="Gene3D" id="2.20.25.80">
    <property type="entry name" value="WRKY domain"/>
    <property type="match status" value="1"/>
</dbReference>
<dbReference type="GO" id="GO:0003700">
    <property type="term" value="F:DNA-binding transcription factor activity"/>
    <property type="evidence" value="ECO:0000318"/>
    <property type="project" value="GO_Central"/>
</dbReference>
<gene>
    <name evidence="8" type="ORF">POPTR_013G090300</name>
</gene>
<evidence type="ECO:0000256" key="1">
    <source>
        <dbReference type="ARBA" id="ARBA00004123"/>
    </source>
</evidence>
<dbReference type="GO" id="GO:0042742">
    <property type="term" value="P:defense response to bacterium"/>
    <property type="evidence" value="ECO:0000318"/>
    <property type="project" value="GO_Central"/>
</dbReference>
<dbReference type="SMR" id="A0A2K1Y395"/>
<dbReference type="SUPFAM" id="SSF118290">
    <property type="entry name" value="WRKY DNA-binding domain"/>
    <property type="match status" value="1"/>
</dbReference>
<dbReference type="GO" id="GO:0009862">
    <property type="term" value="P:systemic acquired resistance, salicylic acid mediated signaling pathway"/>
    <property type="evidence" value="ECO:0000318"/>
    <property type="project" value="GO_Central"/>
</dbReference>
<dbReference type="GO" id="GO:0000976">
    <property type="term" value="F:transcription cis-regulatory region binding"/>
    <property type="evidence" value="ECO:0000318"/>
    <property type="project" value="GO_Central"/>
</dbReference>
<name>A0A2K1Y395_POPTR</name>
<evidence type="ECO:0000259" key="7">
    <source>
        <dbReference type="PROSITE" id="PS50811"/>
    </source>
</evidence>
<dbReference type="GO" id="GO:0006355">
    <property type="term" value="P:regulation of DNA-templated transcription"/>
    <property type="evidence" value="ECO:0000318"/>
    <property type="project" value="GO_Central"/>
</dbReference>
<feature type="region of interest" description="Disordered" evidence="6">
    <location>
        <begin position="230"/>
        <end position="254"/>
    </location>
</feature>
<dbReference type="AlphaFoldDB" id="A0A2K1Y395"/>
<evidence type="ECO:0000313" key="9">
    <source>
        <dbReference type="Proteomes" id="UP000006729"/>
    </source>
</evidence>
<dbReference type="InParanoid" id="A0A2K1Y395"/>
<dbReference type="InterPro" id="IPR044810">
    <property type="entry name" value="WRKY_plant"/>
</dbReference>
<proteinExistence type="predicted"/>
<dbReference type="InterPro" id="IPR036576">
    <property type="entry name" value="WRKY_dom_sf"/>
</dbReference>
<dbReference type="InterPro" id="IPR003657">
    <property type="entry name" value="WRKY_dom"/>
</dbReference>
<keyword evidence="3" id="KW-0238">DNA-binding</keyword>
<evidence type="ECO:0000256" key="5">
    <source>
        <dbReference type="ARBA" id="ARBA00023242"/>
    </source>
</evidence>
<dbReference type="FunCoup" id="A0A2K1Y395">
    <property type="interactions" value="236"/>
</dbReference>
<evidence type="ECO:0000313" key="8">
    <source>
        <dbReference type="EMBL" id="PNT07507.1"/>
    </source>
</evidence>
<comment type="subcellular location">
    <subcellularLocation>
        <location evidence="1">Nucleus</location>
    </subcellularLocation>
</comment>
<accession>A0A2K1Y395</accession>
<feature type="region of interest" description="Disordered" evidence="6">
    <location>
        <begin position="90"/>
        <end position="112"/>
    </location>
</feature>
<dbReference type="STRING" id="3694.A0A2K1Y395"/>
<dbReference type="SMART" id="SM00774">
    <property type="entry name" value="WRKY"/>
    <property type="match status" value="1"/>
</dbReference>
<dbReference type="GO" id="GO:1900457">
    <property type="term" value="P:regulation of brassinosteroid mediated signaling pathway"/>
    <property type="evidence" value="ECO:0000318"/>
    <property type="project" value="GO_Central"/>
</dbReference>
<keyword evidence="5" id="KW-0539">Nucleus</keyword>
<dbReference type="Pfam" id="PF03106">
    <property type="entry name" value="WRKY"/>
    <property type="match status" value="1"/>
</dbReference>
<dbReference type="PANTHER" id="PTHR31282">
    <property type="entry name" value="WRKY TRANSCRIPTION FACTOR 21-RELATED"/>
    <property type="match status" value="1"/>
</dbReference>
<sequence length="324" mass="36692">MGTCLSEKLSSSRERVIKELVQGHEFAAQLQIRLQKPCGNFDGRFSSAGELVGKILRSFSETLSVITSSESAGGEICQNLASSLGDSACYDDRRSEDSGESKKRPATTKDRRGCYKRKKISQSWTTVCPTIEDSHAWRKYGQKGILNAKYPRSYFRCSRKYEQGCKATKQVQRMEDNPDLYHTTYIGSHTCRNIPEAPQIITDSDPWESYNLTSSVISSHSKIPRYEEQDHHPIMGSPCEVEQESKEDQTPSGLADNVSSLDSFMWKDLIPFEEPVDEPSMILRSDYEAVDSIHLFSCTEVTSQSLDMDFVVKSFDFDCDFHFD</sequence>
<keyword evidence="2" id="KW-0805">Transcription regulation</keyword>
<evidence type="ECO:0000256" key="6">
    <source>
        <dbReference type="SAM" id="MobiDB-lite"/>
    </source>
</evidence>
<evidence type="ECO:0000256" key="4">
    <source>
        <dbReference type="ARBA" id="ARBA00023163"/>
    </source>
</evidence>
<evidence type="ECO:0000256" key="3">
    <source>
        <dbReference type="ARBA" id="ARBA00023125"/>
    </source>
</evidence>
<keyword evidence="9" id="KW-1185">Reference proteome</keyword>
<keyword evidence="4" id="KW-0804">Transcription</keyword>
<dbReference type="Proteomes" id="UP000006729">
    <property type="component" value="Chromosome 13"/>
</dbReference>